<accession>A0ABP9FW79</accession>
<gene>
    <name evidence="3" type="ORF">GCM10023313_09130</name>
</gene>
<keyword evidence="1" id="KW-0472">Membrane</keyword>
<proteinExistence type="predicted"/>
<dbReference type="InterPro" id="IPR024163">
    <property type="entry name" value="Aerotolerance_reg_N"/>
</dbReference>
<sequence length="689" mass="76633">MHFLYPAFLFALASLAIPVIVHLYNFRRYKKVHFSNVQFLKQLQEQQASRRNLKERLILAARLLALLFLVLAFAKPYISKQDGTVAGQQHNVSIFIDNSYSMQTLNSEGSLLDQARQKAKEIAAAYGINDRFQLLTHDFEGRHQRLLSRDEFMDAVDEVKITGQNRKLDQILSRQRQLLMSGATGTRDVYVLSDFQDNTADNKKIAGDKSINVNLVPLKANNLPNVTVDSVWLLSAVHKPGDEEKLVVKLHNYADQEAAGVPLKLFINKQQKAMASFTLGPRKTLTDTLSFSGLSAGWQRGELQLQDNPVTFDNNFYFAFNVRLRMPVLIIDNGTENPFLKAAFGADSFFKADRTPEGNVDYAALGNYPLIVLTDVKNISAGLARELGNFVKKGNTLAVFPAADADAESYRALLQPLGAGYPFRIINNESKVERLNLQNPLFKEVFDAMPQNPDLPKAKKYFELSRAGQADNMMTLPGGDAFWSGYKSGAGMVYVSAVPLNDDFSNLQRHGLFVPVLYRIALLSGHDLPLFNTLGGGESIETIPVRSSEKEVLKLTKDDFEIIPDVRQQDGSTRLYVADQLQQPGLYDLKKGDSTVAVLAFNDNRSESDLSYLSADDIKKILPEANTKLINANRPLASAINEVNNDTQLWKLCIILALIFLAAEIVLIRLYKTGVAVTAGQATSTQTTQ</sequence>
<dbReference type="RefSeq" id="WP_345329741.1">
    <property type="nucleotide sequence ID" value="NZ_BAABJI010000001.1"/>
</dbReference>
<feature type="transmembrane region" description="Helical" evidence="1">
    <location>
        <begin position="57"/>
        <end position="74"/>
    </location>
</feature>
<evidence type="ECO:0000313" key="4">
    <source>
        <dbReference type="Proteomes" id="UP001501436"/>
    </source>
</evidence>
<keyword evidence="1" id="KW-1133">Transmembrane helix</keyword>
<reference evidence="4" key="1">
    <citation type="journal article" date="2019" name="Int. J. Syst. Evol. Microbiol.">
        <title>The Global Catalogue of Microorganisms (GCM) 10K type strain sequencing project: providing services to taxonomists for standard genome sequencing and annotation.</title>
        <authorList>
            <consortium name="The Broad Institute Genomics Platform"/>
            <consortium name="The Broad Institute Genome Sequencing Center for Infectious Disease"/>
            <person name="Wu L."/>
            <person name="Ma J."/>
        </authorList>
    </citation>
    <scope>NUCLEOTIDE SEQUENCE [LARGE SCALE GENOMIC DNA]</scope>
    <source>
        <strain evidence="4">JCM 18283</strain>
    </source>
</reference>
<dbReference type="EMBL" id="BAABJI010000001">
    <property type="protein sequence ID" value="GAA4908371.1"/>
    <property type="molecule type" value="Genomic_DNA"/>
</dbReference>
<organism evidence="3 4">
    <name type="scientific">Mucilaginibacter defluvii</name>
    <dbReference type="NCBI Taxonomy" id="1196019"/>
    <lineage>
        <taxon>Bacteria</taxon>
        <taxon>Pseudomonadati</taxon>
        <taxon>Bacteroidota</taxon>
        <taxon>Sphingobacteriia</taxon>
        <taxon>Sphingobacteriales</taxon>
        <taxon>Sphingobacteriaceae</taxon>
        <taxon>Mucilaginibacter</taxon>
    </lineage>
</organism>
<dbReference type="Gene3D" id="3.40.50.410">
    <property type="entry name" value="von Willebrand factor, type A domain"/>
    <property type="match status" value="1"/>
</dbReference>
<keyword evidence="4" id="KW-1185">Reference proteome</keyword>
<evidence type="ECO:0000259" key="2">
    <source>
        <dbReference type="Pfam" id="PF07584"/>
    </source>
</evidence>
<comment type="caution">
    <text evidence="3">The sequence shown here is derived from an EMBL/GenBank/DDBJ whole genome shotgun (WGS) entry which is preliminary data.</text>
</comment>
<name>A0ABP9FW79_9SPHI</name>
<dbReference type="InterPro" id="IPR011933">
    <property type="entry name" value="Double_TM_dom"/>
</dbReference>
<evidence type="ECO:0000256" key="1">
    <source>
        <dbReference type="SAM" id="Phobius"/>
    </source>
</evidence>
<evidence type="ECO:0000313" key="3">
    <source>
        <dbReference type="EMBL" id="GAA4908371.1"/>
    </source>
</evidence>
<keyword evidence="1" id="KW-0812">Transmembrane</keyword>
<dbReference type="PANTHER" id="PTHR37464">
    <property type="entry name" value="BLL2463 PROTEIN"/>
    <property type="match status" value="1"/>
</dbReference>
<dbReference type="Proteomes" id="UP001501436">
    <property type="component" value="Unassembled WGS sequence"/>
</dbReference>
<dbReference type="PANTHER" id="PTHR37464:SF1">
    <property type="entry name" value="BLL2463 PROTEIN"/>
    <property type="match status" value="1"/>
</dbReference>
<dbReference type="NCBIfam" id="TIGR02226">
    <property type="entry name" value="two_anch"/>
    <property type="match status" value="1"/>
</dbReference>
<feature type="transmembrane region" description="Helical" evidence="1">
    <location>
        <begin position="6"/>
        <end position="26"/>
    </location>
</feature>
<dbReference type="SUPFAM" id="SSF53300">
    <property type="entry name" value="vWA-like"/>
    <property type="match status" value="1"/>
</dbReference>
<feature type="domain" description="Aerotolerance regulator N-terminal" evidence="2">
    <location>
        <begin position="1"/>
        <end position="76"/>
    </location>
</feature>
<protein>
    <submittedName>
        <fullName evidence="3">BatA and WFA domain-containing protein</fullName>
    </submittedName>
</protein>
<dbReference type="Pfam" id="PF07584">
    <property type="entry name" value="BatA"/>
    <property type="match status" value="1"/>
</dbReference>
<dbReference type="InterPro" id="IPR036465">
    <property type="entry name" value="vWFA_dom_sf"/>
</dbReference>